<evidence type="ECO:0000256" key="1">
    <source>
        <dbReference type="SAM" id="MobiDB-lite"/>
    </source>
</evidence>
<dbReference type="EMBL" id="LGRX02012335">
    <property type="protein sequence ID" value="KAK3267571.1"/>
    <property type="molecule type" value="Genomic_DNA"/>
</dbReference>
<protein>
    <submittedName>
        <fullName evidence="2">Uncharacterized protein</fullName>
    </submittedName>
</protein>
<name>A0AAE0L0H1_9CHLO</name>
<comment type="caution">
    <text evidence="2">The sequence shown here is derived from an EMBL/GenBank/DDBJ whole genome shotgun (WGS) entry which is preliminary data.</text>
</comment>
<feature type="region of interest" description="Disordered" evidence="1">
    <location>
        <begin position="417"/>
        <end position="465"/>
    </location>
</feature>
<sequence length="478" mass="51597">MFSGEACTLFWYGVERSGVVCEARAGNQEAFEAQDPLFAPLFDFEDATVAIRSETNTLLFSTLELIVCPASPVGDWLEASATVHPLDGKRVLLEIARRLLDTGAPFQGTSDLLGVRFKAHTDPSDSMSDFNAALLKSAKWRITLRSADDEVKKQFISALDNVIYAPVVSGLFTHQQRATADLLAMQQWVSECYARHIQAGFTPQADKDKCKIGHGGGGSGVRFAARDLPAAGNWPQSHGRKRVAFHKSSGEFIPFCGNDTCKKDDARHWHRDCPNGGKHGAGGHFGNFSLGDVENDLLAEQFQVPSALQEFLPYCQSVTHMGSFTVGGVAGGLPSFASTHVREDAPPAPLTVAGTHVGCAGSVVSDEEAPLPVDPMLAHEPDLCFARDASVPTAIPPRKQIRYRQEKQGFRHCRVVPLPPALQDPDPLVPGSSPYSPPPYSSEDEAEASTDNFNIGDSSFCSTNDSAPTVQRFVLATL</sequence>
<keyword evidence="3" id="KW-1185">Reference proteome</keyword>
<evidence type="ECO:0000313" key="2">
    <source>
        <dbReference type="EMBL" id="KAK3267571.1"/>
    </source>
</evidence>
<organism evidence="2 3">
    <name type="scientific">Cymbomonas tetramitiformis</name>
    <dbReference type="NCBI Taxonomy" id="36881"/>
    <lineage>
        <taxon>Eukaryota</taxon>
        <taxon>Viridiplantae</taxon>
        <taxon>Chlorophyta</taxon>
        <taxon>Pyramimonadophyceae</taxon>
        <taxon>Pyramimonadales</taxon>
        <taxon>Pyramimonadaceae</taxon>
        <taxon>Cymbomonas</taxon>
    </lineage>
</organism>
<evidence type="ECO:0000313" key="3">
    <source>
        <dbReference type="Proteomes" id="UP001190700"/>
    </source>
</evidence>
<dbReference type="AlphaFoldDB" id="A0AAE0L0H1"/>
<gene>
    <name evidence="2" type="ORF">CYMTET_23882</name>
</gene>
<accession>A0AAE0L0H1</accession>
<feature type="compositionally biased region" description="Low complexity" evidence="1">
    <location>
        <begin position="423"/>
        <end position="434"/>
    </location>
</feature>
<feature type="compositionally biased region" description="Polar residues" evidence="1">
    <location>
        <begin position="449"/>
        <end position="465"/>
    </location>
</feature>
<proteinExistence type="predicted"/>
<reference evidence="2 3" key="1">
    <citation type="journal article" date="2015" name="Genome Biol. Evol.">
        <title>Comparative Genomics of a Bacterivorous Green Alga Reveals Evolutionary Causalities and Consequences of Phago-Mixotrophic Mode of Nutrition.</title>
        <authorList>
            <person name="Burns J.A."/>
            <person name="Paasch A."/>
            <person name="Narechania A."/>
            <person name="Kim E."/>
        </authorList>
    </citation>
    <scope>NUCLEOTIDE SEQUENCE [LARGE SCALE GENOMIC DNA]</scope>
    <source>
        <strain evidence="2 3">PLY_AMNH</strain>
    </source>
</reference>
<dbReference type="Proteomes" id="UP001190700">
    <property type="component" value="Unassembled WGS sequence"/>
</dbReference>